<evidence type="ECO:0000256" key="1">
    <source>
        <dbReference type="SAM" id="Phobius"/>
    </source>
</evidence>
<keyword evidence="1" id="KW-1133">Transmembrane helix</keyword>
<reference evidence="2 3" key="1">
    <citation type="journal article" date="2024" name="G3 (Bethesda)">
        <title>Genome assembly of Hibiscus sabdariffa L. provides insights into metabolisms of medicinal natural products.</title>
        <authorList>
            <person name="Kim T."/>
        </authorList>
    </citation>
    <scope>NUCLEOTIDE SEQUENCE [LARGE SCALE GENOMIC DNA]</scope>
    <source>
        <strain evidence="2">TK-2024</strain>
        <tissue evidence="2">Old leaves</tissue>
    </source>
</reference>
<feature type="transmembrane region" description="Helical" evidence="1">
    <location>
        <begin position="148"/>
        <end position="169"/>
    </location>
</feature>
<keyword evidence="3" id="KW-1185">Reference proteome</keyword>
<sequence>MGVFREENRRRSYLHGAEKKQAKRRRWPSWFFCCTGCESHRENIKDRELKQDVGNSRATKLTQVLSSVRAGSDSNATNRTGLDRDEREIEIDIRKGNHVDFVGETDEGVDPNKAETLRGCWTPRNLVVSEDDAPSLRIAYQASIEEGMLSHIHMFLQAIVVFNFFLVLLI</sequence>
<keyword evidence="1" id="KW-0812">Transmembrane</keyword>
<gene>
    <name evidence="2" type="ORF">V6N12_019055</name>
</gene>
<accession>A0ABR2B9T8</accession>
<organism evidence="2 3">
    <name type="scientific">Hibiscus sabdariffa</name>
    <name type="common">roselle</name>
    <dbReference type="NCBI Taxonomy" id="183260"/>
    <lineage>
        <taxon>Eukaryota</taxon>
        <taxon>Viridiplantae</taxon>
        <taxon>Streptophyta</taxon>
        <taxon>Embryophyta</taxon>
        <taxon>Tracheophyta</taxon>
        <taxon>Spermatophyta</taxon>
        <taxon>Magnoliopsida</taxon>
        <taxon>eudicotyledons</taxon>
        <taxon>Gunneridae</taxon>
        <taxon>Pentapetalae</taxon>
        <taxon>rosids</taxon>
        <taxon>malvids</taxon>
        <taxon>Malvales</taxon>
        <taxon>Malvaceae</taxon>
        <taxon>Malvoideae</taxon>
        <taxon>Hibiscus</taxon>
    </lineage>
</organism>
<name>A0ABR2B9T8_9ROSI</name>
<evidence type="ECO:0000313" key="2">
    <source>
        <dbReference type="EMBL" id="KAK8503884.1"/>
    </source>
</evidence>
<dbReference type="EMBL" id="JBBPBM010000147">
    <property type="protein sequence ID" value="KAK8503884.1"/>
    <property type="molecule type" value="Genomic_DNA"/>
</dbReference>
<comment type="caution">
    <text evidence="2">The sequence shown here is derived from an EMBL/GenBank/DDBJ whole genome shotgun (WGS) entry which is preliminary data.</text>
</comment>
<evidence type="ECO:0000313" key="3">
    <source>
        <dbReference type="Proteomes" id="UP001472677"/>
    </source>
</evidence>
<keyword evidence="1" id="KW-0472">Membrane</keyword>
<protein>
    <submittedName>
        <fullName evidence="2">Uncharacterized protein</fullName>
    </submittedName>
</protein>
<dbReference type="Proteomes" id="UP001472677">
    <property type="component" value="Unassembled WGS sequence"/>
</dbReference>
<proteinExistence type="predicted"/>